<evidence type="ECO:0000256" key="5">
    <source>
        <dbReference type="ARBA" id="ARBA00022989"/>
    </source>
</evidence>
<sequence>MFSKKFILHFILIITGIITLAPFIWMLSASFMYDGHANVYPPRFFPDEFTLTQYTILFERLDVGRNFFNSLFLSATVTFVSLFFNSMAGYAFAKYRFKGKNQLFNLLLSSMIIPAQVTMLPLFLMLKSVGLINTYMAIIIPGMANIFGIFLIRQYVLSIPDSLIESARIDGASDFRIYRSIILPLAMPILVTLAIFTFMGTWNDFLWPLIALIDDSMYTLPVALANLMGEHSKDPELMMAGSVITILPVIVVFLALQKYYIKGIMMGSIKG</sequence>
<dbReference type="GO" id="GO:0055085">
    <property type="term" value="P:transmembrane transport"/>
    <property type="evidence" value="ECO:0007669"/>
    <property type="project" value="InterPro"/>
</dbReference>
<evidence type="ECO:0000256" key="2">
    <source>
        <dbReference type="ARBA" id="ARBA00022448"/>
    </source>
</evidence>
<dbReference type="Pfam" id="PF00528">
    <property type="entry name" value="BPD_transp_1"/>
    <property type="match status" value="1"/>
</dbReference>
<dbReference type="PROSITE" id="PS50928">
    <property type="entry name" value="ABC_TM1"/>
    <property type="match status" value="1"/>
</dbReference>
<dbReference type="InterPro" id="IPR035906">
    <property type="entry name" value="MetI-like_sf"/>
</dbReference>
<dbReference type="CDD" id="cd06261">
    <property type="entry name" value="TM_PBP2"/>
    <property type="match status" value="1"/>
</dbReference>
<dbReference type="AlphaFoldDB" id="A0A0W8FZN3"/>
<proteinExistence type="predicted"/>
<feature type="transmembrane region" description="Helical" evidence="7">
    <location>
        <begin position="104"/>
        <end position="126"/>
    </location>
</feature>
<dbReference type="GO" id="GO:0005886">
    <property type="term" value="C:plasma membrane"/>
    <property type="evidence" value="ECO:0007669"/>
    <property type="project" value="UniProtKB-SubCell"/>
</dbReference>
<keyword evidence="4 7" id="KW-0812">Transmembrane</keyword>
<feature type="transmembrane region" description="Helical" evidence="7">
    <location>
        <begin position="237"/>
        <end position="256"/>
    </location>
</feature>
<dbReference type="InterPro" id="IPR000515">
    <property type="entry name" value="MetI-like"/>
</dbReference>
<keyword evidence="3" id="KW-1003">Cell membrane</keyword>
<evidence type="ECO:0000313" key="9">
    <source>
        <dbReference type="EMBL" id="KUG26326.1"/>
    </source>
</evidence>
<evidence type="ECO:0000256" key="6">
    <source>
        <dbReference type="ARBA" id="ARBA00023136"/>
    </source>
</evidence>
<evidence type="ECO:0000256" key="3">
    <source>
        <dbReference type="ARBA" id="ARBA00022475"/>
    </source>
</evidence>
<protein>
    <submittedName>
        <fullName evidence="9">Sugar abc transporter, sugar permease protein 2 ussdb1d</fullName>
    </submittedName>
</protein>
<keyword evidence="2" id="KW-0813">Transport</keyword>
<feature type="transmembrane region" description="Helical" evidence="7">
    <location>
        <begin position="132"/>
        <end position="156"/>
    </location>
</feature>
<dbReference type="PANTHER" id="PTHR43744">
    <property type="entry name" value="ABC TRANSPORTER PERMEASE PROTEIN MG189-RELATED-RELATED"/>
    <property type="match status" value="1"/>
</dbReference>
<dbReference type="EMBL" id="LNQE01000483">
    <property type="protein sequence ID" value="KUG26326.1"/>
    <property type="molecule type" value="Genomic_DNA"/>
</dbReference>
<gene>
    <name evidence="9" type="ORF">ASZ90_003824</name>
</gene>
<dbReference type="PANTHER" id="PTHR43744:SF12">
    <property type="entry name" value="ABC TRANSPORTER PERMEASE PROTEIN MG189-RELATED"/>
    <property type="match status" value="1"/>
</dbReference>
<reference evidence="9" key="1">
    <citation type="journal article" date="2015" name="Proc. Natl. Acad. Sci. U.S.A.">
        <title>Networks of energetic and metabolic interactions define dynamics in microbial communities.</title>
        <authorList>
            <person name="Embree M."/>
            <person name="Liu J.K."/>
            <person name="Al-Bassam M.M."/>
            <person name="Zengler K."/>
        </authorList>
    </citation>
    <scope>NUCLEOTIDE SEQUENCE</scope>
</reference>
<dbReference type="SUPFAM" id="SSF161098">
    <property type="entry name" value="MetI-like"/>
    <property type="match status" value="1"/>
</dbReference>
<name>A0A0W8FZN3_9ZZZZ</name>
<comment type="subcellular location">
    <subcellularLocation>
        <location evidence="1">Cell membrane</location>
        <topology evidence="1">Multi-pass membrane protein</topology>
    </subcellularLocation>
</comment>
<evidence type="ECO:0000256" key="7">
    <source>
        <dbReference type="SAM" id="Phobius"/>
    </source>
</evidence>
<feature type="domain" description="ABC transmembrane type-1" evidence="8">
    <location>
        <begin position="67"/>
        <end position="256"/>
    </location>
</feature>
<keyword evidence="6 7" id="KW-0472">Membrane</keyword>
<evidence type="ECO:0000259" key="8">
    <source>
        <dbReference type="PROSITE" id="PS50928"/>
    </source>
</evidence>
<feature type="transmembrane region" description="Helical" evidence="7">
    <location>
        <begin position="7"/>
        <end position="33"/>
    </location>
</feature>
<evidence type="ECO:0000256" key="1">
    <source>
        <dbReference type="ARBA" id="ARBA00004651"/>
    </source>
</evidence>
<comment type="caution">
    <text evidence="9">The sequence shown here is derived from an EMBL/GenBank/DDBJ whole genome shotgun (WGS) entry which is preliminary data.</text>
</comment>
<evidence type="ECO:0000256" key="4">
    <source>
        <dbReference type="ARBA" id="ARBA00022692"/>
    </source>
</evidence>
<keyword evidence="5 7" id="KW-1133">Transmembrane helix</keyword>
<feature type="transmembrane region" description="Helical" evidence="7">
    <location>
        <begin position="177"/>
        <end position="199"/>
    </location>
</feature>
<accession>A0A0W8FZN3</accession>
<feature type="transmembrane region" description="Helical" evidence="7">
    <location>
        <begin position="67"/>
        <end position="92"/>
    </location>
</feature>
<organism evidence="9">
    <name type="scientific">hydrocarbon metagenome</name>
    <dbReference type="NCBI Taxonomy" id="938273"/>
    <lineage>
        <taxon>unclassified sequences</taxon>
        <taxon>metagenomes</taxon>
        <taxon>ecological metagenomes</taxon>
    </lineage>
</organism>
<dbReference type="Gene3D" id="1.10.3720.10">
    <property type="entry name" value="MetI-like"/>
    <property type="match status" value="1"/>
</dbReference>